<feature type="region of interest" description="Disordered" evidence="1">
    <location>
        <begin position="786"/>
        <end position="807"/>
    </location>
</feature>
<feature type="region of interest" description="Disordered" evidence="1">
    <location>
        <begin position="1"/>
        <end position="153"/>
    </location>
</feature>
<gene>
    <name evidence="3" type="ORF">BN1204_050320</name>
    <name evidence="2" type="ORF">NCLIV_050320</name>
</gene>
<dbReference type="OrthoDB" id="332335at2759"/>
<dbReference type="eggNOG" id="KOG2141">
    <property type="taxonomic scope" value="Eukaryota"/>
</dbReference>
<dbReference type="VEuPathDB" id="ToxoDB:NCLIV_050320"/>
<evidence type="ECO:0000313" key="3">
    <source>
        <dbReference type="EMBL" id="CEL69318.1"/>
    </source>
</evidence>
<dbReference type="GO" id="GO:0042274">
    <property type="term" value="P:ribosomal small subunit biogenesis"/>
    <property type="evidence" value="ECO:0007669"/>
    <property type="project" value="TreeGrafter"/>
</dbReference>
<proteinExistence type="predicted"/>
<dbReference type="EMBL" id="FR823391">
    <property type="protein sequence ID" value="CBZ54604.1"/>
    <property type="molecule type" value="Genomic_DNA"/>
</dbReference>
<dbReference type="PANTHER" id="PTHR18034:SF4">
    <property type="entry name" value="NUCLEOLAR MIF4G DOMAIN-CONTAINING PROTEIN 1"/>
    <property type="match status" value="1"/>
</dbReference>
<feature type="region of interest" description="Disordered" evidence="1">
    <location>
        <begin position="331"/>
        <end position="527"/>
    </location>
</feature>
<dbReference type="InParanoid" id="F0VKK3"/>
<keyword evidence="4" id="KW-1185">Reference proteome</keyword>
<dbReference type="GeneID" id="13442535"/>
<reference evidence="2" key="2">
    <citation type="submission" date="2011-03" db="EMBL/GenBank/DDBJ databases">
        <title>Comparative genomics and transcriptomics of Neospora caninum and Toxoplasma gondii.</title>
        <authorList>
            <person name="Reid A.J."/>
            <person name="Sohal A."/>
            <person name="Harris D."/>
            <person name="Quail M."/>
            <person name="Sanders M."/>
            <person name="Berriman M."/>
            <person name="Wastling J.M."/>
            <person name="Pain A."/>
        </authorList>
    </citation>
    <scope>NUCLEOTIDE SEQUENCE</scope>
    <source>
        <strain evidence="2">Liverpool</strain>
    </source>
</reference>
<dbReference type="Proteomes" id="UP000007494">
    <property type="component" value="Chromosome X"/>
</dbReference>
<dbReference type="RefSeq" id="XP_003884634.1">
    <property type="nucleotide sequence ID" value="XM_003884585.1"/>
</dbReference>
<evidence type="ECO:0000313" key="2">
    <source>
        <dbReference type="EMBL" id="CBZ54604.1"/>
    </source>
</evidence>
<feature type="compositionally biased region" description="Basic and acidic residues" evidence="1">
    <location>
        <begin position="82"/>
        <end position="95"/>
    </location>
</feature>
<protein>
    <submittedName>
        <fullName evidence="2">Uncharacterized protein</fullName>
    </submittedName>
</protein>
<dbReference type="Gene3D" id="1.25.40.180">
    <property type="match status" value="1"/>
</dbReference>
<feature type="region of interest" description="Disordered" evidence="1">
    <location>
        <begin position="167"/>
        <end position="272"/>
    </location>
</feature>
<feature type="compositionally biased region" description="Low complexity" evidence="1">
    <location>
        <begin position="19"/>
        <end position="37"/>
    </location>
</feature>
<feature type="compositionally biased region" description="Basic residues" evidence="1">
    <location>
        <begin position="125"/>
        <end position="146"/>
    </location>
</feature>
<feature type="compositionally biased region" description="Low complexity" evidence="1">
    <location>
        <begin position="457"/>
        <end position="468"/>
    </location>
</feature>
<dbReference type="SUPFAM" id="SSF48371">
    <property type="entry name" value="ARM repeat"/>
    <property type="match status" value="1"/>
</dbReference>
<feature type="compositionally biased region" description="Basic and acidic residues" evidence="1">
    <location>
        <begin position="180"/>
        <end position="191"/>
    </location>
</feature>
<feature type="compositionally biased region" description="Acidic residues" evidence="1">
    <location>
        <begin position="349"/>
        <end position="427"/>
    </location>
</feature>
<feature type="compositionally biased region" description="Low complexity" evidence="1">
    <location>
        <begin position="205"/>
        <end position="223"/>
    </location>
</feature>
<evidence type="ECO:0000313" key="4">
    <source>
        <dbReference type="Proteomes" id="UP000007494"/>
    </source>
</evidence>
<reference evidence="4" key="3">
    <citation type="journal article" date="2012" name="PLoS Pathog.">
        <title>Comparative genomics of the apicomplexan parasites Toxoplasma gondii and Neospora caninum: Coccidia differing in host range and transmission strategy.</title>
        <authorList>
            <person name="Reid A.J."/>
            <person name="Vermont S.J."/>
            <person name="Cotton J.A."/>
            <person name="Harris D."/>
            <person name="Hill-Cawthorne G.A."/>
            <person name="Konen-Waisman S."/>
            <person name="Latham S.M."/>
            <person name="Mourier T."/>
            <person name="Norton R."/>
            <person name="Quail M.A."/>
            <person name="Sanders M."/>
            <person name="Shanmugam D."/>
            <person name="Sohal A."/>
            <person name="Wasmuth J.D."/>
            <person name="Brunk B."/>
            <person name="Grigg M.E."/>
            <person name="Howard J.C."/>
            <person name="Parkinson J."/>
            <person name="Roos D.S."/>
            <person name="Trees A.J."/>
            <person name="Berriman M."/>
            <person name="Pain A."/>
            <person name="Wastling J.M."/>
        </authorList>
    </citation>
    <scope>NUCLEOTIDE SEQUENCE [LARGE SCALE GENOMIC DNA]</scope>
    <source>
        <strain evidence="4">Liverpool</strain>
    </source>
</reference>
<evidence type="ECO:0000256" key="1">
    <source>
        <dbReference type="SAM" id="MobiDB-lite"/>
    </source>
</evidence>
<feature type="compositionally biased region" description="Basic and acidic residues" evidence="1">
    <location>
        <begin position="111"/>
        <end position="124"/>
    </location>
</feature>
<dbReference type="PANTHER" id="PTHR18034">
    <property type="entry name" value="CELL CYCLE CONTROL PROTEIN CWF22-RELATED"/>
    <property type="match status" value="1"/>
</dbReference>
<dbReference type="GO" id="GO:0005730">
    <property type="term" value="C:nucleolus"/>
    <property type="evidence" value="ECO:0007669"/>
    <property type="project" value="TreeGrafter"/>
</dbReference>
<reference evidence="3" key="4">
    <citation type="journal article" date="2015" name="PLoS ONE">
        <title>Comprehensive Evaluation of Toxoplasma gondii VEG and Neospora caninum LIV Genomes with Tachyzoite Stage Transcriptome and Proteome Defines Novel Transcript Features.</title>
        <authorList>
            <person name="Ramaprasad A."/>
            <person name="Mourier T."/>
            <person name="Naeem R."/>
            <person name="Malas T.B."/>
            <person name="Moussa E."/>
            <person name="Panigrahi A."/>
            <person name="Vermont S.J."/>
            <person name="Otto T.D."/>
            <person name="Wastling J."/>
            <person name="Pain A."/>
        </authorList>
    </citation>
    <scope>NUCLEOTIDE SEQUENCE</scope>
    <source>
        <strain evidence="3">Liverpool</strain>
    </source>
</reference>
<dbReference type="GO" id="GO:0003723">
    <property type="term" value="F:RNA binding"/>
    <property type="evidence" value="ECO:0007669"/>
    <property type="project" value="TreeGrafter"/>
</dbReference>
<dbReference type="InterPro" id="IPR016024">
    <property type="entry name" value="ARM-type_fold"/>
</dbReference>
<reference evidence="2" key="1">
    <citation type="submission" date="2011-02" db="EMBL/GenBank/DDBJ databases">
        <authorList>
            <person name="Aslett M."/>
        </authorList>
    </citation>
    <scope>NUCLEOTIDE SEQUENCE</scope>
    <source>
        <strain evidence="2">Liverpool</strain>
    </source>
</reference>
<dbReference type="InterPro" id="IPR050781">
    <property type="entry name" value="CWC22_splicing_factor"/>
</dbReference>
<sequence>MSARRRHSQQKPEAAPRASLPSFSPSNISSLFAPRGGSMDGGRRGKRRGREEDGNGHWKRTRGARGARPNFPDEDEQAGSDVDEHVSSDEDREASGKSFGGSSQNGEEEGGFGHEQELAEDLNKSKKAVLSRKRRRHEERRQKKQMQQKQQQLWKLERQKALLERQLDRQKAALSGRQSEPGDARVPEDPRAASGVRTLRRVHQASSEEASSRPPARESASAAKKMSSLDVRGSVQSVLLARGRAAQGREGDASLPAVSSSSSSEKDRKAEERRIALDAAGRQLDAELAFLEAKLGISAVSQKDGEKGKKKLAKELLDDGFDEDLQTLLDDILGGKATKTRTGENKNDEAEEEDEEGDEEEEEEEDEEEDEDEEDEEEEDEEEEDEEEEDEEGDEEEEDAEDEDEEEENAKDEDEEADELDEDDEEVEGRGEDENGEGDDETSMGGSRLARENSDVKAGAPSAASAGKYLPPHLRNKHVARGADDAEEDRDQVAGESFDESLRRPLRTSPISPDTPENKRPASVSASVPLSCLRKARETATDAGRSLTQRLRGSFNRVSEGNVEVILQQISSDVKAALTQVLSSALPQPSSASSPLNPRDVRALRREQEVWFFREVNASVVRLLMQSVVESKFSTASLIATQTAVCCGLSCLLDASLCPEFLSALGRAFRKFFPLSASLSSAEPREESGASVGLYIRHILMALCFLFDFNVFRPDVFLGLLQRLSSPQTSAKGETGQDARKGNLSEFQVECLLLVLRLGGGKLRNENPALFKEAWTFLMKRVRDGEGSEEVPRDPSHEQEQQFDDLSRDEQRARLAGVPTNFQAEMRHRRESERAGSTGRLHYLVRELEELKNNKASTIHLASRASQEAMRRWLQTSPFLAQSPLRQCGGDGKAVLVNASSWEEVEQGLPASSPSLAAVSASLRSVGSSRKTLGGVDEERKTCLGTAGNEKALLDLATKLRLHSEEQKKIFLAVMSAEGPNDAVKRLLQIVPQTKQKKNFVTTAVAVLLHVSLQQAAFNPFYALVLARLCSRCSCASWQSDEEAKPENLLPSPFPPLGGAKGEGRIRERAPCACLLLPEKEGKNFRRVTQRGVAAQNSASHGFPLRRLLHLARLEAFLIRIGVVELRVTRFISFEGEKGQADAHMGLSGKLGFFLRELCVELLCSPPFASVPLPAPPSPSSPLLPFLSLSALPDVREAFLVVLEDVLLPEAKKGARKGKTKGGKTSLVAECTPGRKGKCSRVSGAVCTPVCGLRKEVINRVIWFMKKQKRYEEEDPNTITFEE</sequence>
<accession>F0VKK3</accession>
<dbReference type="OMA" id="RCSCASW"/>
<name>F0VKK3_NEOCL</name>
<organism evidence="2 4">
    <name type="scientific">Neospora caninum (strain Liverpool)</name>
    <dbReference type="NCBI Taxonomy" id="572307"/>
    <lineage>
        <taxon>Eukaryota</taxon>
        <taxon>Sar</taxon>
        <taxon>Alveolata</taxon>
        <taxon>Apicomplexa</taxon>
        <taxon>Conoidasida</taxon>
        <taxon>Coccidia</taxon>
        <taxon>Eucoccidiorida</taxon>
        <taxon>Eimeriorina</taxon>
        <taxon>Sarcocystidae</taxon>
        <taxon>Neospora</taxon>
    </lineage>
</organism>
<dbReference type="EMBL" id="LN714485">
    <property type="protein sequence ID" value="CEL69318.1"/>
    <property type="molecule type" value="Genomic_DNA"/>
</dbReference>